<evidence type="ECO:0000313" key="7">
    <source>
        <dbReference type="EMBL" id="PZD94732.1"/>
    </source>
</evidence>
<dbReference type="Pfam" id="PF13440">
    <property type="entry name" value="Polysacc_synt_3"/>
    <property type="match status" value="1"/>
</dbReference>
<sequence>MLKLQRVMFPILDAALNGFNYFFHIYVSWHLLDIQYGKLNALIALCTILFTAGVSIQMFTARTLSDGEGIRRESLQAVRTIAGAAAVLYTGLFIGLFPLIGRLTRADGMEITIIALTLITHLFLCIQRGIFQGQRRFLAMNISMYTEAGAKLLVLVLLLQWFTDVFTVLLSIWIGMMASLLHGWMNNRDSRRLWFRKAEASPPWREVSAALLAIVCSQFFFYFFTSFDLMIVNYYLPEQSGSYAVIVRFGQLIVFVGMSLLTVLLPEFAARKQDLGKLFSLLWKCIAFMMLLAFTAILLYQFAAPHVIPALFGERYAVDAQLTMLSAVMYASFTFASLFIYVNIALGRSRHLYYIGAVSALLVVSLQLMHANIAAVMIQETAAFILLDLLLLLDLILYRWKVTRDEREEENASILVLERH</sequence>
<evidence type="ECO:0000256" key="6">
    <source>
        <dbReference type="SAM" id="Phobius"/>
    </source>
</evidence>
<reference evidence="7 8" key="1">
    <citation type="submission" date="2018-06" db="EMBL/GenBank/DDBJ databases">
        <title>Paenibacillus imtechensis sp. nov.</title>
        <authorList>
            <person name="Pinnaka A.K."/>
            <person name="Singh H."/>
            <person name="Kaur M."/>
        </authorList>
    </citation>
    <scope>NUCLEOTIDE SEQUENCE [LARGE SCALE GENOMIC DNA]</scope>
    <source>
        <strain evidence="7 8">SMB1</strain>
    </source>
</reference>
<dbReference type="PANTHER" id="PTHR30250:SF26">
    <property type="entry name" value="PSMA PROTEIN"/>
    <property type="match status" value="1"/>
</dbReference>
<dbReference type="Proteomes" id="UP000249522">
    <property type="component" value="Unassembled WGS sequence"/>
</dbReference>
<protein>
    <recommendedName>
        <fullName evidence="9">Polysaccharide biosynthesis protein</fullName>
    </recommendedName>
</protein>
<evidence type="ECO:0000256" key="3">
    <source>
        <dbReference type="ARBA" id="ARBA00022692"/>
    </source>
</evidence>
<dbReference type="GO" id="GO:0005886">
    <property type="term" value="C:plasma membrane"/>
    <property type="evidence" value="ECO:0007669"/>
    <property type="project" value="UniProtKB-SubCell"/>
</dbReference>
<feature type="transmembrane region" description="Helical" evidence="6">
    <location>
        <begin position="281"/>
        <end position="302"/>
    </location>
</feature>
<organism evidence="7 8">
    <name type="scientific">Paenibacillus sambharensis</name>
    <dbReference type="NCBI Taxonomy" id="1803190"/>
    <lineage>
        <taxon>Bacteria</taxon>
        <taxon>Bacillati</taxon>
        <taxon>Bacillota</taxon>
        <taxon>Bacilli</taxon>
        <taxon>Bacillales</taxon>
        <taxon>Paenibacillaceae</taxon>
        <taxon>Paenibacillus</taxon>
    </lineage>
</organism>
<gene>
    <name evidence="7" type="ORF">DNH61_17440</name>
</gene>
<comment type="subcellular location">
    <subcellularLocation>
        <location evidence="1">Cell membrane</location>
        <topology evidence="1">Multi-pass membrane protein</topology>
    </subcellularLocation>
</comment>
<keyword evidence="8" id="KW-1185">Reference proteome</keyword>
<proteinExistence type="predicted"/>
<feature type="transmembrane region" description="Helical" evidence="6">
    <location>
        <begin position="381"/>
        <end position="398"/>
    </location>
</feature>
<accession>A0A2W1LI62</accession>
<keyword evidence="2" id="KW-1003">Cell membrane</keyword>
<feature type="transmembrane region" description="Helical" evidence="6">
    <location>
        <begin position="206"/>
        <end position="225"/>
    </location>
</feature>
<feature type="transmembrane region" description="Helical" evidence="6">
    <location>
        <begin position="165"/>
        <end position="185"/>
    </location>
</feature>
<dbReference type="InterPro" id="IPR050833">
    <property type="entry name" value="Poly_Biosynth_Transport"/>
</dbReference>
<evidence type="ECO:0000256" key="1">
    <source>
        <dbReference type="ARBA" id="ARBA00004651"/>
    </source>
</evidence>
<feature type="transmembrane region" description="Helical" evidence="6">
    <location>
        <begin position="138"/>
        <end position="159"/>
    </location>
</feature>
<keyword evidence="4 6" id="KW-1133">Transmembrane helix</keyword>
<feature type="transmembrane region" description="Helical" evidence="6">
    <location>
        <begin position="80"/>
        <end position="100"/>
    </location>
</feature>
<dbReference type="EMBL" id="QKRB01000051">
    <property type="protein sequence ID" value="PZD94732.1"/>
    <property type="molecule type" value="Genomic_DNA"/>
</dbReference>
<keyword evidence="3 6" id="KW-0812">Transmembrane</keyword>
<feature type="transmembrane region" description="Helical" evidence="6">
    <location>
        <begin position="322"/>
        <end position="344"/>
    </location>
</feature>
<feature type="transmembrane region" description="Helical" evidence="6">
    <location>
        <begin position="245"/>
        <end position="269"/>
    </location>
</feature>
<dbReference type="OrthoDB" id="2601312at2"/>
<evidence type="ECO:0000313" key="8">
    <source>
        <dbReference type="Proteomes" id="UP000249522"/>
    </source>
</evidence>
<feature type="transmembrane region" description="Helical" evidence="6">
    <location>
        <begin position="39"/>
        <end position="59"/>
    </location>
</feature>
<feature type="transmembrane region" description="Helical" evidence="6">
    <location>
        <begin position="7"/>
        <end position="27"/>
    </location>
</feature>
<dbReference type="PANTHER" id="PTHR30250">
    <property type="entry name" value="PST FAMILY PREDICTED COLANIC ACID TRANSPORTER"/>
    <property type="match status" value="1"/>
</dbReference>
<evidence type="ECO:0000256" key="5">
    <source>
        <dbReference type="ARBA" id="ARBA00023136"/>
    </source>
</evidence>
<dbReference type="RefSeq" id="WP_111147953.1">
    <property type="nucleotide sequence ID" value="NZ_QKRB01000051.1"/>
</dbReference>
<evidence type="ECO:0000256" key="4">
    <source>
        <dbReference type="ARBA" id="ARBA00022989"/>
    </source>
</evidence>
<name>A0A2W1LI62_9BACL</name>
<dbReference type="AlphaFoldDB" id="A0A2W1LI62"/>
<evidence type="ECO:0000256" key="2">
    <source>
        <dbReference type="ARBA" id="ARBA00022475"/>
    </source>
</evidence>
<comment type="caution">
    <text evidence="7">The sequence shown here is derived from an EMBL/GenBank/DDBJ whole genome shotgun (WGS) entry which is preliminary data.</text>
</comment>
<feature type="transmembrane region" description="Helical" evidence="6">
    <location>
        <begin position="106"/>
        <end position="126"/>
    </location>
</feature>
<feature type="transmembrane region" description="Helical" evidence="6">
    <location>
        <begin position="351"/>
        <end position="369"/>
    </location>
</feature>
<evidence type="ECO:0008006" key="9">
    <source>
        <dbReference type="Google" id="ProtNLM"/>
    </source>
</evidence>
<keyword evidence="5 6" id="KW-0472">Membrane</keyword>